<name>A0ABS7I7T2_9HYPH</name>
<dbReference type="PANTHER" id="PTHR39962">
    <property type="entry name" value="BLL4848 PROTEIN"/>
    <property type="match status" value="1"/>
</dbReference>
<organism evidence="3 4">
    <name type="scientific">Bartonella raoultii</name>
    <dbReference type="NCBI Taxonomy" id="1457020"/>
    <lineage>
        <taxon>Bacteria</taxon>
        <taxon>Pseudomonadati</taxon>
        <taxon>Pseudomonadota</taxon>
        <taxon>Alphaproteobacteria</taxon>
        <taxon>Hyphomicrobiales</taxon>
        <taxon>Bartonellaceae</taxon>
        <taxon>Bartonella</taxon>
    </lineage>
</organism>
<dbReference type="Gene3D" id="3.40.140.80">
    <property type="match status" value="1"/>
</dbReference>
<dbReference type="Gene3D" id="3.40.50.20">
    <property type="match status" value="1"/>
</dbReference>
<dbReference type="InterPro" id="IPR010415">
    <property type="entry name" value="LpxI_C"/>
</dbReference>
<sequence>MPVSNVRNFLSQRTAIIAGSGVLPITIAQALEESGQNPFIVLLRDEADVILRCYEHCELSVVELARLVKVLKAAKICNIVLAGGVKRRPLLTELRLDWITCLALPKLISALKAGDDALLKAFIRVIEGYGFRVIGAHEIVPDLLAPVGFDLTLRRATQKEKKDIFLAVKVAKRLGELDIGQAAVAVNGRVVAVEGAEGTDNMLHRVYEMRKRRQIPSKGGVLVKCAKPQQDHRVDLPSIGPETVKNIAKSRLSGIAVEANKSLILSVKTTIEKANEYSLFIETFERFDHE</sequence>
<dbReference type="InterPro" id="IPR043167">
    <property type="entry name" value="LpxI_C_sf"/>
</dbReference>
<keyword evidence="3" id="KW-0378">Hydrolase</keyword>
<evidence type="ECO:0000259" key="2">
    <source>
        <dbReference type="Pfam" id="PF17930"/>
    </source>
</evidence>
<keyword evidence="4" id="KW-1185">Reference proteome</keyword>
<dbReference type="RefSeq" id="WP_220717606.1">
    <property type="nucleotide sequence ID" value="NZ_JAIFRO010000006.1"/>
</dbReference>
<feature type="domain" description="LpxI N-terminal" evidence="2">
    <location>
        <begin position="14"/>
        <end position="143"/>
    </location>
</feature>
<protein>
    <submittedName>
        <fullName evidence="3">UDP-2,3-diacylglucosamine diphosphatase LpxI</fullName>
        <ecNumber evidence="3">3.6.1.54</ecNumber>
    </submittedName>
</protein>
<dbReference type="GO" id="GO:0016787">
    <property type="term" value="F:hydrolase activity"/>
    <property type="evidence" value="ECO:0007669"/>
    <property type="project" value="UniProtKB-KW"/>
</dbReference>
<dbReference type="EMBL" id="JAIFRO010000006">
    <property type="protein sequence ID" value="MBX4336266.1"/>
    <property type="molecule type" value="Genomic_DNA"/>
</dbReference>
<feature type="domain" description="LpxI C-terminal" evidence="1">
    <location>
        <begin position="151"/>
        <end position="281"/>
    </location>
</feature>
<proteinExistence type="predicted"/>
<gene>
    <name evidence="3" type="primary">lpxI</name>
    <name evidence="3" type="ORF">K3248_06645</name>
</gene>
<dbReference type="Pfam" id="PF17930">
    <property type="entry name" value="LpxI_N"/>
    <property type="match status" value="1"/>
</dbReference>
<dbReference type="Proteomes" id="UP000746918">
    <property type="component" value="Unassembled WGS sequence"/>
</dbReference>
<reference evidence="3 4" key="1">
    <citation type="submission" date="2021-08" db="EMBL/GenBank/DDBJ databases">
        <title>Bartonella raoulti 094 sp. nov.</title>
        <authorList>
            <person name="Zgheib R."/>
            <person name="Hammoud A."/>
        </authorList>
    </citation>
    <scope>NUCLEOTIDE SEQUENCE [LARGE SCALE GENOMIC DNA]</scope>
    <source>
        <strain evidence="3 4">094</strain>
    </source>
</reference>
<dbReference type="EC" id="3.6.1.54" evidence="3"/>
<evidence type="ECO:0000313" key="4">
    <source>
        <dbReference type="Proteomes" id="UP000746918"/>
    </source>
</evidence>
<accession>A0ABS7I7T2</accession>
<dbReference type="Pfam" id="PF06230">
    <property type="entry name" value="LpxI_C"/>
    <property type="match status" value="1"/>
</dbReference>
<dbReference type="InterPro" id="IPR041255">
    <property type="entry name" value="LpxI_N"/>
</dbReference>
<comment type="caution">
    <text evidence="3">The sequence shown here is derived from an EMBL/GenBank/DDBJ whole genome shotgun (WGS) entry which is preliminary data.</text>
</comment>
<evidence type="ECO:0000313" key="3">
    <source>
        <dbReference type="EMBL" id="MBX4336266.1"/>
    </source>
</evidence>
<evidence type="ECO:0000259" key="1">
    <source>
        <dbReference type="Pfam" id="PF06230"/>
    </source>
</evidence>
<dbReference type="PANTHER" id="PTHR39962:SF1">
    <property type="entry name" value="LPXI FAMILY PROTEIN"/>
    <property type="match status" value="1"/>
</dbReference>
<dbReference type="InterPro" id="IPR053174">
    <property type="entry name" value="LpxI"/>
</dbReference>